<gene>
    <name evidence="1" type="ORF">IHE45_02G008900</name>
</gene>
<comment type="caution">
    <text evidence="1">The sequence shown here is derived from an EMBL/GenBank/DDBJ whole genome shotgun (WGS) entry which is preliminary data.</text>
</comment>
<keyword evidence="2" id="KW-1185">Reference proteome</keyword>
<protein>
    <submittedName>
        <fullName evidence="1">Myc-type basic helix-loop-helix (BHLH) domain-containing protein</fullName>
    </submittedName>
</protein>
<name>A0ACB7WN21_DIOAL</name>
<accession>A0ACB7WN21</accession>
<organism evidence="1 2">
    <name type="scientific">Dioscorea alata</name>
    <name type="common">Purple yam</name>
    <dbReference type="NCBI Taxonomy" id="55571"/>
    <lineage>
        <taxon>Eukaryota</taxon>
        <taxon>Viridiplantae</taxon>
        <taxon>Streptophyta</taxon>
        <taxon>Embryophyta</taxon>
        <taxon>Tracheophyta</taxon>
        <taxon>Spermatophyta</taxon>
        <taxon>Magnoliopsida</taxon>
        <taxon>Liliopsida</taxon>
        <taxon>Dioscoreales</taxon>
        <taxon>Dioscoreaceae</taxon>
        <taxon>Dioscorea</taxon>
    </lineage>
</organism>
<reference evidence="2" key="1">
    <citation type="journal article" date="2022" name="Nat. Commun.">
        <title>Chromosome evolution and the genetic basis of agronomically important traits in greater yam.</title>
        <authorList>
            <person name="Bredeson J.V."/>
            <person name="Lyons J.B."/>
            <person name="Oniyinde I.O."/>
            <person name="Okereke N.R."/>
            <person name="Kolade O."/>
            <person name="Nnabue I."/>
            <person name="Nwadili C.O."/>
            <person name="Hribova E."/>
            <person name="Parker M."/>
            <person name="Nwogha J."/>
            <person name="Shu S."/>
            <person name="Carlson J."/>
            <person name="Kariba R."/>
            <person name="Muthemba S."/>
            <person name="Knop K."/>
            <person name="Barton G.J."/>
            <person name="Sherwood A.V."/>
            <person name="Lopez-Montes A."/>
            <person name="Asiedu R."/>
            <person name="Jamnadass R."/>
            <person name="Muchugi A."/>
            <person name="Goodstein D."/>
            <person name="Egesi C.N."/>
            <person name="Featherston J."/>
            <person name="Asfaw A."/>
            <person name="Simpson G.G."/>
            <person name="Dolezel J."/>
            <person name="Hendre P.S."/>
            <person name="Van Deynze A."/>
            <person name="Kumar P.L."/>
            <person name="Obidiegwu J.E."/>
            <person name="Bhattacharjee R."/>
            <person name="Rokhsar D.S."/>
        </authorList>
    </citation>
    <scope>NUCLEOTIDE SEQUENCE [LARGE SCALE GENOMIC DNA]</scope>
    <source>
        <strain evidence="2">cv. TDa95/00328</strain>
    </source>
</reference>
<dbReference type="Proteomes" id="UP000827976">
    <property type="component" value="Chromosome 2"/>
</dbReference>
<evidence type="ECO:0000313" key="1">
    <source>
        <dbReference type="EMBL" id="KAH7689827.1"/>
    </source>
</evidence>
<evidence type="ECO:0000313" key="2">
    <source>
        <dbReference type="Proteomes" id="UP000827976"/>
    </source>
</evidence>
<dbReference type="EMBL" id="CM037012">
    <property type="protein sequence ID" value="KAH7689827.1"/>
    <property type="molecule type" value="Genomic_DNA"/>
</dbReference>
<sequence>MTPQQMAEVIGNKFRPSPSYDSPVITSSTTPSNMISCSSMNIITTKDDEQDSGAANKALLSTAPSSSSLRILSFGDENEAIEYEIDEMEIVNTQSAPKSYCEPSSFNVSRKKNKPPSSSCSNDHVLAERKRREKLSKLFVDLSTTIPYHKKNDKESLLGNTVEYIKELQSKLKALEQDIEIPTELALLVNKRPLLMDMDENSMFSNESSSRSQQPLIKIEAKLNGKTVMLKIQCENHKGVVVKAMLEIEKLPITITSTSIMPFGDDSSLDMVIMAQVEDGASVIVRDLVENLSLTFKQILWGT</sequence>
<proteinExistence type="predicted"/>